<keyword evidence="4 7" id="KW-0547">Nucleotide-binding</keyword>
<dbReference type="Gene3D" id="1.10.510.10">
    <property type="entry name" value="Transferase(Phosphotransferase) domain 1"/>
    <property type="match status" value="1"/>
</dbReference>
<keyword evidence="3" id="KW-0808">Transferase</keyword>
<evidence type="ECO:0000256" key="7">
    <source>
        <dbReference type="PROSITE-ProRule" id="PRU10141"/>
    </source>
</evidence>
<dbReference type="EMBL" id="HBIV01020458">
    <property type="protein sequence ID" value="CAE0663173.1"/>
    <property type="molecule type" value="Transcribed_RNA"/>
</dbReference>
<evidence type="ECO:0000313" key="10">
    <source>
        <dbReference type="EMBL" id="CAE0663173.1"/>
    </source>
</evidence>
<dbReference type="SMART" id="SM00220">
    <property type="entry name" value="S_TKc"/>
    <property type="match status" value="1"/>
</dbReference>
<proteinExistence type="predicted"/>
<sequence length="617" mass="67840">MHVPSITFDVKCGTKHRQLVMTKGGIHCRKKDNWKAEDIWSASVSNLLRIEPHPEKKCALQIVVVHTYEVTAEDHQQALRILGAAKNLDLGQSATKASKNTDAARTGAGGGTKEAKRKGQGKERSSGPRRASKGDFDVNGVIGKGSFGEVSLVTHKITKEKYAMKVMKKSDCLDLYDDLYSEQKILAMLSHPFIVGMHYYFEDKDSLYYILDYVPGGELYQHLTQRGRFPEPQARFYMAEIVLALEYLHKGGVVYRDLKPENILLDKDGHIKVTDFGLSKSGITSAGGGAQTFCGTPQYLAPEILRGLEHGTAVDWWSAGVVLYEMVTGKTPFQSENRKEMYAKVVKGNINFPYYVSAPCKAIIRGFLVRRPHDRLGSGPLKVDEIKGQTFFSSINWDALYRKQIEAPFIPNTSENAGAPHRRGGVGTSPAFGNNVAEDSKVPARDGTQRSILRRGGRHARGSVKPSFRSSEMTHRLDSLLNSISKRDNSPTRKRLEMFHESRSGGSGSGSSANNSTPPTPTRRTRPKPLQIGRNKGRRQSGALFLGDEAKSSDPLRGGEIGGKSGGKAHWHDESSGSESWLRGLGGEADSIKGNELTSPSTNPMIDNVLMMYKDSG</sequence>
<dbReference type="CDD" id="cd05123">
    <property type="entry name" value="STKc_AGC"/>
    <property type="match status" value="1"/>
</dbReference>
<dbReference type="PROSITE" id="PS50011">
    <property type="entry name" value="PROTEIN_KINASE_DOM"/>
    <property type="match status" value="1"/>
</dbReference>
<dbReference type="Pfam" id="PF00069">
    <property type="entry name" value="Pkinase"/>
    <property type="match status" value="1"/>
</dbReference>
<feature type="compositionally biased region" description="Basic residues" evidence="8">
    <location>
        <begin position="452"/>
        <end position="462"/>
    </location>
</feature>
<gene>
    <name evidence="10" type="ORF">LGLO00237_LOCUS14775</name>
</gene>
<reference evidence="10" key="1">
    <citation type="submission" date="2021-01" db="EMBL/GenBank/DDBJ databases">
        <authorList>
            <person name="Corre E."/>
            <person name="Pelletier E."/>
            <person name="Niang G."/>
            <person name="Scheremetjew M."/>
            <person name="Finn R."/>
            <person name="Kale V."/>
            <person name="Holt S."/>
            <person name="Cochrane G."/>
            <person name="Meng A."/>
            <person name="Brown T."/>
            <person name="Cohen L."/>
        </authorList>
    </citation>
    <scope>NUCLEOTIDE SEQUENCE</scope>
    <source>
        <strain evidence="10">CCCM811</strain>
    </source>
</reference>
<evidence type="ECO:0000259" key="9">
    <source>
        <dbReference type="PROSITE" id="PS50011"/>
    </source>
</evidence>
<name>A0A6U2ZZV0_9EUKA</name>
<keyword evidence="6 7" id="KW-0067">ATP-binding</keyword>
<dbReference type="InterPro" id="IPR017441">
    <property type="entry name" value="Protein_kinase_ATP_BS"/>
</dbReference>
<evidence type="ECO:0000256" key="5">
    <source>
        <dbReference type="ARBA" id="ARBA00022777"/>
    </source>
</evidence>
<dbReference type="FunFam" id="1.10.510.10:FF:000008">
    <property type="entry name" value="Non-specific serine/threonine protein kinase"/>
    <property type="match status" value="1"/>
</dbReference>
<evidence type="ECO:0000256" key="8">
    <source>
        <dbReference type="SAM" id="MobiDB-lite"/>
    </source>
</evidence>
<dbReference type="Gene3D" id="3.30.200.20">
    <property type="entry name" value="Phosphorylase Kinase, domain 1"/>
    <property type="match status" value="1"/>
</dbReference>
<evidence type="ECO:0000256" key="3">
    <source>
        <dbReference type="ARBA" id="ARBA00022679"/>
    </source>
</evidence>
<dbReference type="PROSITE" id="PS00107">
    <property type="entry name" value="PROTEIN_KINASE_ATP"/>
    <property type="match status" value="1"/>
</dbReference>
<dbReference type="PROSITE" id="PS00108">
    <property type="entry name" value="PROTEIN_KINASE_ST"/>
    <property type="match status" value="1"/>
</dbReference>
<protein>
    <recommendedName>
        <fullName evidence="9">Protein kinase domain-containing protein</fullName>
    </recommendedName>
</protein>
<organism evidence="10">
    <name type="scientific">Lotharella globosa</name>
    <dbReference type="NCBI Taxonomy" id="91324"/>
    <lineage>
        <taxon>Eukaryota</taxon>
        <taxon>Sar</taxon>
        <taxon>Rhizaria</taxon>
        <taxon>Cercozoa</taxon>
        <taxon>Chlorarachniophyceae</taxon>
        <taxon>Lotharella</taxon>
    </lineage>
</organism>
<dbReference type="PANTHER" id="PTHR24351">
    <property type="entry name" value="RIBOSOMAL PROTEIN S6 KINASE"/>
    <property type="match status" value="1"/>
</dbReference>
<feature type="region of interest" description="Disordered" evidence="8">
    <location>
        <begin position="412"/>
        <end position="476"/>
    </location>
</feature>
<keyword evidence="2" id="KW-0597">Phosphoprotein</keyword>
<dbReference type="SUPFAM" id="SSF56112">
    <property type="entry name" value="Protein kinase-like (PK-like)"/>
    <property type="match status" value="1"/>
</dbReference>
<dbReference type="InterPro" id="IPR000719">
    <property type="entry name" value="Prot_kinase_dom"/>
</dbReference>
<feature type="region of interest" description="Disordered" evidence="8">
    <location>
        <begin position="93"/>
        <end position="137"/>
    </location>
</feature>
<evidence type="ECO:0000256" key="4">
    <source>
        <dbReference type="ARBA" id="ARBA00022741"/>
    </source>
</evidence>
<evidence type="ECO:0000256" key="6">
    <source>
        <dbReference type="ARBA" id="ARBA00022840"/>
    </source>
</evidence>
<dbReference type="GO" id="GO:0004674">
    <property type="term" value="F:protein serine/threonine kinase activity"/>
    <property type="evidence" value="ECO:0007669"/>
    <property type="project" value="UniProtKB-KW"/>
</dbReference>
<dbReference type="AlphaFoldDB" id="A0A6U2ZZV0"/>
<dbReference type="InterPro" id="IPR008271">
    <property type="entry name" value="Ser/Thr_kinase_AS"/>
</dbReference>
<accession>A0A6U2ZZV0</accession>
<keyword evidence="1" id="KW-0723">Serine/threonine-protein kinase</keyword>
<dbReference type="InterPro" id="IPR011009">
    <property type="entry name" value="Kinase-like_dom_sf"/>
</dbReference>
<dbReference type="GO" id="GO:0005524">
    <property type="term" value="F:ATP binding"/>
    <property type="evidence" value="ECO:0007669"/>
    <property type="project" value="UniProtKB-UniRule"/>
</dbReference>
<dbReference type="FunFam" id="3.30.200.20:FF:000042">
    <property type="entry name" value="Aurora kinase A"/>
    <property type="match status" value="1"/>
</dbReference>
<evidence type="ECO:0000256" key="1">
    <source>
        <dbReference type="ARBA" id="ARBA00022527"/>
    </source>
</evidence>
<dbReference type="InterPro" id="IPR045270">
    <property type="entry name" value="STKc_AGC"/>
</dbReference>
<feature type="domain" description="Protein kinase" evidence="9">
    <location>
        <begin position="136"/>
        <end position="392"/>
    </location>
</feature>
<keyword evidence="5" id="KW-0418">Kinase</keyword>
<feature type="compositionally biased region" description="Basic and acidic residues" evidence="8">
    <location>
        <begin position="438"/>
        <end position="448"/>
    </location>
</feature>
<feature type="compositionally biased region" description="Basic and acidic residues" evidence="8">
    <location>
        <begin position="120"/>
        <end position="136"/>
    </location>
</feature>
<evidence type="ECO:0000256" key="2">
    <source>
        <dbReference type="ARBA" id="ARBA00022553"/>
    </source>
</evidence>
<feature type="region of interest" description="Disordered" evidence="8">
    <location>
        <begin position="501"/>
        <end position="604"/>
    </location>
</feature>
<feature type="binding site" evidence="7">
    <location>
        <position position="165"/>
    </location>
    <ligand>
        <name>ATP</name>
        <dbReference type="ChEBI" id="CHEBI:30616"/>
    </ligand>
</feature>